<dbReference type="AlphaFoldDB" id="A0A1B7JE48"/>
<accession>A0A1B7JE48</accession>
<reference evidence="1 2" key="1">
    <citation type="submission" date="2016-04" db="EMBL/GenBank/DDBJ databases">
        <title>ATOL: Assembling a taxonomically balanced genome-scale reconstruction of the evolutionary history of the Enterobacteriaceae.</title>
        <authorList>
            <person name="Plunkett G.III."/>
            <person name="Neeno-Eckwall E.C."/>
            <person name="Glasner J.D."/>
            <person name="Perna N.T."/>
        </authorList>
    </citation>
    <scope>NUCLEOTIDE SEQUENCE [LARGE SCALE GENOMIC DNA]</scope>
    <source>
        <strain evidence="1 2">ATCC 51603</strain>
    </source>
</reference>
<name>A0A1B7JE48_9ENTR</name>
<evidence type="ECO:0000313" key="2">
    <source>
        <dbReference type="Proteomes" id="UP000078386"/>
    </source>
</evidence>
<dbReference type="Proteomes" id="UP000078386">
    <property type="component" value="Unassembled WGS sequence"/>
</dbReference>
<keyword evidence="2" id="KW-1185">Reference proteome</keyword>
<proteinExistence type="predicted"/>
<organism evidence="1 2">
    <name type="scientific">Kluyvera georgiana ATCC 51603</name>
    <dbReference type="NCBI Taxonomy" id="1354264"/>
    <lineage>
        <taxon>Bacteria</taxon>
        <taxon>Pseudomonadati</taxon>
        <taxon>Pseudomonadota</taxon>
        <taxon>Gammaproteobacteria</taxon>
        <taxon>Enterobacterales</taxon>
        <taxon>Enterobacteriaceae</taxon>
        <taxon>Kluyvera</taxon>
    </lineage>
</organism>
<evidence type="ECO:0000313" key="1">
    <source>
        <dbReference type="EMBL" id="OAT46232.1"/>
    </source>
</evidence>
<dbReference type="RefSeq" id="WP_064548578.1">
    <property type="nucleotide sequence ID" value="NZ_LXEU01000085.1"/>
</dbReference>
<dbReference type="EMBL" id="LXEU01000085">
    <property type="protein sequence ID" value="OAT46232.1"/>
    <property type="molecule type" value="Genomic_DNA"/>
</dbReference>
<comment type="caution">
    <text evidence="1">The sequence shown here is derived from an EMBL/GenBank/DDBJ whole genome shotgun (WGS) entry which is preliminary data.</text>
</comment>
<sequence length="133" mass="15319">MSIISVDRKILAKELSAWRVPFEYEEAFFDKSIVANGRISLHPFFFNDTEHLTNQRHWLALNAAFWCCVYREAESKESQIEAVAGIRAVFYAAGSLGAGEIKAMIQEWWRHAFELHRIPAPNYTAVTNTTFLH</sequence>
<protein>
    <recommendedName>
        <fullName evidence="3">Phage protein</fullName>
    </recommendedName>
</protein>
<dbReference type="PATRIC" id="fig|1354264.4.peg.4351"/>
<evidence type="ECO:0008006" key="3">
    <source>
        <dbReference type="Google" id="ProtNLM"/>
    </source>
</evidence>
<gene>
    <name evidence="1" type="ORF">M989_04204</name>
</gene>